<evidence type="ECO:0000313" key="1">
    <source>
        <dbReference type="EMBL" id="KAG0554321.1"/>
    </source>
</evidence>
<sequence length="102" mass="11697">MRVSDVSSKKWDNFKMRVKRPALQWHRSETRQPEMNTYEICADVTTRFLQMVMHYMMARGGGGAAAVVYDSMKRSWERVESGAKGSFGFAFGNMVRIGRSAH</sequence>
<comment type="caution">
    <text evidence="1">The sequence shown here is derived from an EMBL/GenBank/DDBJ whole genome shotgun (WGS) entry which is preliminary data.</text>
</comment>
<dbReference type="AlphaFoldDB" id="A0A8T0G5X1"/>
<keyword evidence="2" id="KW-1185">Reference proteome</keyword>
<proteinExistence type="predicted"/>
<organism evidence="1 2">
    <name type="scientific">Ceratodon purpureus</name>
    <name type="common">Fire moss</name>
    <name type="synonym">Dicranum purpureum</name>
    <dbReference type="NCBI Taxonomy" id="3225"/>
    <lineage>
        <taxon>Eukaryota</taxon>
        <taxon>Viridiplantae</taxon>
        <taxon>Streptophyta</taxon>
        <taxon>Embryophyta</taxon>
        <taxon>Bryophyta</taxon>
        <taxon>Bryophytina</taxon>
        <taxon>Bryopsida</taxon>
        <taxon>Dicranidae</taxon>
        <taxon>Pseudoditrichales</taxon>
        <taxon>Ditrichaceae</taxon>
        <taxon>Ceratodon</taxon>
    </lineage>
</organism>
<gene>
    <name evidence="1" type="ORF">KC19_12G082400</name>
</gene>
<evidence type="ECO:0000313" key="2">
    <source>
        <dbReference type="Proteomes" id="UP000822688"/>
    </source>
</evidence>
<reference evidence="1" key="1">
    <citation type="submission" date="2020-06" db="EMBL/GenBank/DDBJ databases">
        <title>WGS assembly of Ceratodon purpureus strain R40.</title>
        <authorList>
            <person name="Carey S.B."/>
            <person name="Jenkins J."/>
            <person name="Shu S."/>
            <person name="Lovell J.T."/>
            <person name="Sreedasyam A."/>
            <person name="Maumus F."/>
            <person name="Tiley G.P."/>
            <person name="Fernandez-Pozo N."/>
            <person name="Barry K."/>
            <person name="Chen C."/>
            <person name="Wang M."/>
            <person name="Lipzen A."/>
            <person name="Daum C."/>
            <person name="Saski C.A."/>
            <person name="Payton A.C."/>
            <person name="Mcbreen J.C."/>
            <person name="Conrad R.E."/>
            <person name="Kollar L.M."/>
            <person name="Olsson S."/>
            <person name="Huttunen S."/>
            <person name="Landis J.B."/>
            <person name="Wickett N.J."/>
            <person name="Johnson M.G."/>
            <person name="Rensing S.A."/>
            <person name="Grimwood J."/>
            <person name="Schmutz J."/>
            <person name="Mcdaniel S.F."/>
        </authorList>
    </citation>
    <scope>NUCLEOTIDE SEQUENCE</scope>
    <source>
        <strain evidence="1">R40</strain>
    </source>
</reference>
<accession>A0A8T0G5X1</accession>
<dbReference type="EMBL" id="CM026433">
    <property type="protein sequence ID" value="KAG0554321.1"/>
    <property type="molecule type" value="Genomic_DNA"/>
</dbReference>
<name>A0A8T0G5X1_CERPU</name>
<protein>
    <submittedName>
        <fullName evidence="1">Uncharacterized protein</fullName>
    </submittedName>
</protein>
<dbReference type="Proteomes" id="UP000822688">
    <property type="component" value="Chromosome 12"/>
</dbReference>